<evidence type="ECO:0008006" key="3">
    <source>
        <dbReference type="Google" id="ProtNLM"/>
    </source>
</evidence>
<dbReference type="RefSeq" id="WP_069729781.1">
    <property type="nucleotide sequence ID" value="NZ_JABWPE010000041.1"/>
</dbReference>
<comment type="caution">
    <text evidence="1">The sequence shown here is derived from an EMBL/GenBank/DDBJ whole genome shotgun (WGS) entry which is preliminary data.</text>
</comment>
<dbReference type="EMBL" id="JABWPM010000041">
    <property type="protein sequence ID" value="NUY99087.1"/>
    <property type="molecule type" value="Genomic_DNA"/>
</dbReference>
<reference evidence="1 2" key="1">
    <citation type="submission" date="2020-05" db="EMBL/GenBank/DDBJ databases">
        <title>Whole Genome Sequences of Enterobacteriales Associated with the International Space Station.</title>
        <authorList>
            <person name="Bharadwaj A."/>
            <person name="Daudu R."/>
            <person name="Singh N."/>
            <person name="Wood J."/>
            <person name="Debieu M."/>
            <person name="Mason C."/>
            <person name="Wang C."/>
            <person name="Venkateswaran K."/>
        </authorList>
    </citation>
    <scope>NUCLEOTIDE SEQUENCE [LARGE SCALE GENOMIC DNA]</scope>
    <source>
        <strain evidence="1 2">IF5SW-B1</strain>
    </source>
</reference>
<organism evidence="1 2">
    <name type="scientific">Pantoea brenneri</name>
    <dbReference type="NCBI Taxonomy" id="472694"/>
    <lineage>
        <taxon>Bacteria</taxon>
        <taxon>Pseudomonadati</taxon>
        <taxon>Pseudomonadota</taxon>
        <taxon>Gammaproteobacteria</taxon>
        <taxon>Enterobacterales</taxon>
        <taxon>Erwiniaceae</taxon>
        <taxon>Pantoea</taxon>
    </lineage>
</organism>
<dbReference type="GeneID" id="57347832"/>
<evidence type="ECO:0000313" key="2">
    <source>
        <dbReference type="Proteomes" id="UP000566985"/>
    </source>
</evidence>
<proteinExistence type="predicted"/>
<dbReference type="InterPro" id="IPR024524">
    <property type="entry name" value="DUF3800"/>
</dbReference>
<name>A0A7Y6NIA8_9GAMM</name>
<sequence length="402" mass="47750">MLSPIKRQNKKYTFYYDESNNVRKLALSDKIDGYNIEHDEDKYSSFNFVLGGIAHLNDSSTADFDALKKAIMLQPTAKEIKRDHVATGDFIFMLNSRKLKGLFEWLLQSDLYVQYFNLNMEYWAYLDIIEDCVLFCMENNLLGFNSHEHCRHYQDVHKDELYKVVSSNRERFIRFLKSYDYPYFIGKEKSFLKELHDIVLDHYNILLHKPLATQDEKLQMDSLRELLEMCIQNGMDDFTLTTDFRTESDEDESESAQEDKDDSSDNYLVDAFAVFYRYRGMEFPDSKHIFDVEEIVKESFEASIPHDEELVKLDFRFEVSHDNLFIQVSDVVAGVFQKYFAYLNANRIEDIKNVRDNLNPIQKANLDLFREIINKSDKENKQLLFYVMSMLEHEKHYQFTFA</sequence>
<evidence type="ECO:0000313" key="1">
    <source>
        <dbReference type="EMBL" id="NUY99087.1"/>
    </source>
</evidence>
<dbReference type="Pfam" id="PF12686">
    <property type="entry name" value="DUF3800"/>
    <property type="match status" value="1"/>
</dbReference>
<accession>A0A7Y6NIA8</accession>
<protein>
    <recommendedName>
        <fullName evidence="3">DUF3800 domain-containing protein</fullName>
    </recommendedName>
</protein>
<dbReference type="AlphaFoldDB" id="A0A7Y6NIA8"/>
<dbReference type="Proteomes" id="UP000566985">
    <property type="component" value="Unassembled WGS sequence"/>
</dbReference>
<gene>
    <name evidence="1" type="ORF">HU668_21855</name>
</gene>